<evidence type="ECO:0000256" key="2">
    <source>
        <dbReference type="SAM" id="Phobius"/>
    </source>
</evidence>
<dbReference type="AlphaFoldDB" id="A0A841EUY6"/>
<reference evidence="3 4" key="1">
    <citation type="submission" date="2020-08" db="EMBL/GenBank/DDBJ databases">
        <title>Functional genomics of gut bacteria from endangered species of beetles.</title>
        <authorList>
            <person name="Carlos-Shanley C."/>
        </authorList>
    </citation>
    <scope>NUCLEOTIDE SEQUENCE [LARGE SCALE GENOMIC DNA]</scope>
    <source>
        <strain evidence="3 4">S00070</strain>
    </source>
</reference>
<feature type="region of interest" description="Disordered" evidence="1">
    <location>
        <begin position="70"/>
        <end position="95"/>
    </location>
</feature>
<evidence type="ECO:0000313" key="4">
    <source>
        <dbReference type="Proteomes" id="UP000524404"/>
    </source>
</evidence>
<feature type="transmembrane region" description="Helical" evidence="2">
    <location>
        <begin position="39"/>
        <end position="56"/>
    </location>
</feature>
<keyword evidence="4" id="KW-1185">Reference proteome</keyword>
<keyword evidence="2" id="KW-1133">Transmembrane helix</keyword>
<accession>A0A841EUY6</accession>
<feature type="compositionally biased region" description="Basic and acidic residues" evidence="1">
    <location>
        <begin position="70"/>
        <end position="85"/>
    </location>
</feature>
<name>A0A841EUY6_9BACT</name>
<keyword evidence="2" id="KW-0812">Transmembrane</keyword>
<proteinExistence type="predicted"/>
<dbReference type="EMBL" id="JACHKT010000019">
    <property type="protein sequence ID" value="MBB6004110.1"/>
    <property type="molecule type" value="Genomic_DNA"/>
</dbReference>
<dbReference type="Proteomes" id="UP000524404">
    <property type="component" value="Unassembled WGS sequence"/>
</dbReference>
<protein>
    <submittedName>
        <fullName evidence="3">Uncharacterized protein</fullName>
    </submittedName>
</protein>
<comment type="caution">
    <text evidence="3">The sequence shown here is derived from an EMBL/GenBank/DDBJ whole genome shotgun (WGS) entry which is preliminary data.</text>
</comment>
<evidence type="ECO:0000256" key="1">
    <source>
        <dbReference type="SAM" id="MobiDB-lite"/>
    </source>
</evidence>
<dbReference type="RefSeq" id="WP_184134906.1">
    <property type="nucleotide sequence ID" value="NZ_JACHKT010000019.1"/>
</dbReference>
<gene>
    <name evidence="3" type="ORF">HNP25_002772</name>
</gene>
<sequence length="95" mass="11209">MSKKEILLLFAAIGFIIMWILDLRAGLPAGLEPTFWNKIFYHYSFLMFAMVCLFYFQYSKQIRLKKEEKEAENKPVETAKDDKQAQRKALLKGKK</sequence>
<organism evidence="3 4">
    <name type="scientific">Arcicella rosea</name>
    <dbReference type="NCBI Taxonomy" id="502909"/>
    <lineage>
        <taxon>Bacteria</taxon>
        <taxon>Pseudomonadati</taxon>
        <taxon>Bacteroidota</taxon>
        <taxon>Cytophagia</taxon>
        <taxon>Cytophagales</taxon>
        <taxon>Flectobacillaceae</taxon>
        <taxon>Arcicella</taxon>
    </lineage>
</organism>
<evidence type="ECO:0000313" key="3">
    <source>
        <dbReference type="EMBL" id="MBB6004110.1"/>
    </source>
</evidence>
<feature type="transmembrane region" description="Helical" evidence="2">
    <location>
        <begin position="7"/>
        <end position="27"/>
    </location>
</feature>
<keyword evidence="2" id="KW-0472">Membrane</keyword>